<reference evidence="2" key="2">
    <citation type="submission" date="2011-02" db="EMBL/GenBank/DDBJ databases">
        <authorList>
            <person name="MacLean D."/>
        </authorList>
    </citation>
    <scope>NUCLEOTIDE SEQUENCE</scope>
</reference>
<keyword evidence="1" id="KW-0175">Coiled coil</keyword>
<organism evidence="2">
    <name type="scientific">Albugo laibachii Nc14</name>
    <dbReference type="NCBI Taxonomy" id="890382"/>
    <lineage>
        <taxon>Eukaryota</taxon>
        <taxon>Sar</taxon>
        <taxon>Stramenopiles</taxon>
        <taxon>Oomycota</taxon>
        <taxon>Peronosporomycetes</taxon>
        <taxon>Albuginales</taxon>
        <taxon>Albuginaceae</taxon>
        <taxon>Albugo</taxon>
    </lineage>
</organism>
<dbReference type="AlphaFoldDB" id="F0WBU2"/>
<reference evidence="2" key="1">
    <citation type="journal article" date="2011" name="PLoS Biol.">
        <title>Gene gain and loss during evolution of obligate parasitism in the white rust pathogen of Arabidopsis thaliana.</title>
        <authorList>
            <person name="Kemen E."/>
            <person name="Gardiner A."/>
            <person name="Schultz-Larsen T."/>
            <person name="Kemen A.C."/>
            <person name="Balmuth A.L."/>
            <person name="Robert-Seilaniantz A."/>
            <person name="Bailey K."/>
            <person name="Holub E."/>
            <person name="Studholme D.J."/>
            <person name="Maclean D."/>
            <person name="Jones J.D."/>
        </authorList>
    </citation>
    <scope>NUCLEOTIDE SEQUENCE</scope>
</reference>
<accession>F0WBU2</accession>
<evidence type="ECO:0000313" key="2">
    <source>
        <dbReference type="EMBL" id="CCA18619.1"/>
    </source>
</evidence>
<name>F0WBU2_9STRA</name>
<evidence type="ECO:0000256" key="1">
    <source>
        <dbReference type="SAM" id="Coils"/>
    </source>
</evidence>
<feature type="coiled-coil region" evidence="1">
    <location>
        <begin position="85"/>
        <end position="112"/>
    </location>
</feature>
<proteinExistence type="predicted"/>
<feature type="coiled-coil region" evidence="1">
    <location>
        <begin position="1"/>
        <end position="28"/>
    </location>
</feature>
<gene>
    <name evidence="2" type="primary">AlNc14C53G4133</name>
    <name evidence="2" type="ORF">ALNC14_047620</name>
</gene>
<dbReference type="EMBL" id="FR824098">
    <property type="protein sequence ID" value="CCA18619.1"/>
    <property type="molecule type" value="Genomic_DNA"/>
</dbReference>
<sequence>MARQRRKNEELTRLVSDMTAKLEDSAKEVLKLKATNDDLSCLLSDTTQKHLEAIECIDYANETMQHFPERLEASQLWNVGYQIKLDKAAEENEEGREAIETLIKEHQQAKANMVETGSRLEALKACMEVEDARLPCRKRPTCRSVEYACWVVSEEDRYYQTDKEMMATELVDMDNDNSKKKPAYTEDNVYSLKDSYIEEHSYSHDGSTEECTNSMDISTEIYAYSQDCSTEECIFKLDRDEGAAALQDQVHSLNEVIDSMKNK</sequence>
<protein>
    <submittedName>
        <fullName evidence="2">AlNc14C53G4133 protein</fullName>
    </submittedName>
</protein>
<dbReference type="HOGENOM" id="CLU_077026_0_0_1"/>